<reference evidence="1 2" key="1">
    <citation type="submission" date="2023-04" db="EMBL/GenBank/DDBJ databases">
        <title>Genome Sequence of Selenomonas sputigena ATCC 33150.</title>
        <authorList>
            <person name="Miller D.P."/>
            <person name="Anvari S."/>
            <person name="Polson S.W."/>
            <person name="Macdonald M."/>
            <person name="Mcdowell J.V."/>
        </authorList>
    </citation>
    <scope>NUCLEOTIDE SEQUENCE [LARGE SCALE GENOMIC DNA]</scope>
    <source>
        <strain evidence="1 2">ATCC 33150</strain>
    </source>
</reference>
<dbReference type="PANTHER" id="PTHR34071">
    <property type="entry name" value="5-NITROIMIDAZOLE ANTIBIOTICS RESISTANCE PROTEIN, NIMA-FAMILY-RELATED PROTEIN-RELATED"/>
    <property type="match status" value="1"/>
</dbReference>
<dbReference type="Proteomes" id="UP001559623">
    <property type="component" value="Unassembled WGS sequence"/>
</dbReference>
<dbReference type="PANTHER" id="PTHR34071:SF2">
    <property type="entry name" value="FLAVIN-NUCLEOTIDE-BINDING PROTEIN"/>
    <property type="match status" value="1"/>
</dbReference>
<dbReference type="Pfam" id="PF12900">
    <property type="entry name" value="Pyridox_ox_2"/>
    <property type="match status" value="1"/>
</dbReference>
<dbReference type="EMBL" id="JARVLH010000008">
    <property type="protein sequence ID" value="MEX5286173.1"/>
    <property type="molecule type" value="Genomic_DNA"/>
</dbReference>
<evidence type="ECO:0000313" key="2">
    <source>
        <dbReference type="Proteomes" id="UP001559623"/>
    </source>
</evidence>
<sequence>MFREMRRKRQQMTDEEARDVLAEATSGVLALAGDDGYPYAVPMSFAYDEEGDRLLFHSARAGHKMDAIARSDKASFTVIAEDTVVPSQFTTYYRSVIAFGRLRLITDDEEKFRTAEFLGETYYPGHPEDCDAEIKRTWAAFAMIEMKIEHLTGKKAKELL</sequence>
<dbReference type="SUPFAM" id="SSF50475">
    <property type="entry name" value="FMN-binding split barrel"/>
    <property type="match status" value="1"/>
</dbReference>
<evidence type="ECO:0000313" key="1">
    <source>
        <dbReference type="EMBL" id="MEX5286173.1"/>
    </source>
</evidence>
<protein>
    <submittedName>
        <fullName evidence="1">Pyridoxamine 5'-phosphate oxidase family protein</fullName>
    </submittedName>
</protein>
<name>A0ABV3X7K2_9FIRM</name>
<comment type="caution">
    <text evidence="1">The sequence shown here is derived from an EMBL/GenBank/DDBJ whole genome shotgun (WGS) entry which is preliminary data.</text>
</comment>
<organism evidence="1 2">
    <name type="scientific">Selenomonas sputigena</name>
    <dbReference type="NCBI Taxonomy" id="69823"/>
    <lineage>
        <taxon>Bacteria</taxon>
        <taxon>Bacillati</taxon>
        <taxon>Bacillota</taxon>
        <taxon>Negativicutes</taxon>
        <taxon>Selenomonadales</taxon>
        <taxon>Selenomonadaceae</taxon>
        <taxon>Selenomonas</taxon>
    </lineage>
</organism>
<dbReference type="InterPro" id="IPR012349">
    <property type="entry name" value="Split_barrel_FMN-bd"/>
</dbReference>
<accession>A0ABV3X7K2</accession>
<proteinExistence type="predicted"/>
<dbReference type="RefSeq" id="WP_368847893.1">
    <property type="nucleotide sequence ID" value="NZ_CP194411.1"/>
</dbReference>
<dbReference type="InterPro" id="IPR024747">
    <property type="entry name" value="Pyridox_Oxase-rel"/>
</dbReference>
<dbReference type="Gene3D" id="2.30.110.10">
    <property type="entry name" value="Electron Transport, Fmn-binding Protein, Chain A"/>
    <property type="match status" value="1"/>
</dbReference>
<gene>
    <name evidence="1" type="ORF">QCO44_11175</name>
</gene>
<keyword evidence="2" id="KW-1185">Reference proteome</keyword>